<dbReference type="AlphaFoldDB" id="W2X468"/>
<proteinExistence type="predicted"/>
<dbReference type="EMBL" id="ANIX01001645">
    <property type="protein sequence ID" value="ETP17551.1"/>
    <property type="molecule type" value="Genomic_DNA"/>
</dbReference>
<reference evidence="1 2" key="1">
    <citation type="submission" date="2013-11" db="EMBL/GenBank/DDBJ databases">
        <title>The Genome Sequence of Phytophthora parasitica CJ01A1.</title>
        <authorList>
            <consortium name="The Broad Institute Genomics Platform"/>
            <person name="Russ C."/>
            <person name="Tyler B."/>
            <person name="Panabieres F."/>
            <person name="Shan W."/>
            <person name="Tripathy S."/>
            <person name="Grunwald N."/>
            <person name="Machado M."/>
            <person name="Johnson C.S."/>
            <person name="Walker B."/>
            <person name="Young S.K."/>
            <person name="Zeng Q."/>
            <person name="Gargeya S."/>
            <person name="Fitzgerald M."/>
            <person name="Haas B."/>
            <person name="Abouelleil A."/>
            <person name="Allen A.W."/>
            <person name="Alvarado L."/>
            <person name="Arachchi H.M."/>
            <person name="Berlin A.M."/>
            <person name="Chapman S.B."/>
            <person name="Gainer-Dewar J."/>
            <person name="Goldberg J."/>
            <person name="Griggs A."/>
            <person name="Gujja S."/>
            <person name="Hansen M."/>
            <person name="Howarth C."/>
            <person name="Imamovic A."/>
            <person name="Ireland A."/>
            <person name="Larimer J."/>
            <person name="McCowan C."/>
            <person name="Murphy C."/>
            <person name="Pearson M."/>
            <person name="Poon T.W."/>
            <person name="Priest M."/>
            <person name="Roberts A."/>
            <person name="Saif S."/>
            <person name="Shea T."/>
            <person name="Sisk P."/>
            <person name="Sykes S."/>
            <person name="Wortman J."/>
            <person name="Nusbaum C."/>
            <person name="Birren B."/>
        </authorList>
    </citation>
    <scope>NUCLEOTIDE SEQUENCE [LARGE SCALE GENOMIC DNA]</scope>
    <source>
        <strain evidence="1 2">CJ01A1</strain>
    </source>
</reference>
<evidence type="ECO:0000313" key="1">
    <source>
        <dbReference type="EMBL" id="ETP17551.1"/>
    </source>
</evidence>
<organism evidence="1 2">
    <name type="scientific">Phytophthora nicotianae CJ01A1</name>
    <dbReference type="NCBI Taxonomy" id="1317063"/>
    <lineage>
        <taxon>Eukaryota</taxon>
        <taxon>Sar</taxon>
        <taxon>Stramenopiles</taxon>
        <taxon>Oomycota</taxon>
        <taxon>Peronosporomycetes</taxon>
        <taxon>Peronosporales</taxon>
        <taxon>Peronosporaceae</taxon>
        <taxon>Phytophthora</taxon>
    </lineage>
</organism>
<comment type="caution">
    <text evidence="1">The sequence shown here is derived from an EMBL/GenBank/DDBJ whole genome shotgun (WGS) entry which is preliminary data.</text>
</comment>
<name>W2X468_PHYNI</name>
<sequence>MEEASLGRSRSLLLIVNETSGYMKNFCLRAKSDSEECLKSYITGVQRI</sequence>
<accession>W2X468</accession>
<protein>
    <submittedName>
        <fullName evidence="1">Uncharacterized protein</fullName>
    </submittedName>
</protein>
<gene>
    <name evidence="1" type="ORF">F441_08065</name>
</gene>
<dbReference type="OrthoDB" id="88914at2759"/>
<evidence type="ECO:0000313" key="2">
    <source>
        <dbReference type="Proteomes" id="UP000018958"/>
    </source>
</evidence>
<dbReference type="Proteomes" id="UP000018958">
    <property type="component" value="Unassembled WGS sequence"/>
</dbReference>